<evidence type="ECO:0000256" key="7">
    <source>
        <dbReference type="ARBA" id="ARBA00023170"/>
    </source>
</evidence>
<dbReference type="InterPro" id="IPR013783">
    <property type="entry name" value="Ig-like_fold"/>
</dbReference>
<proteinExistence type="predicted"/>
<dbReference type="EMBL" id="AFYH01239181">
    <property type="status" value="NOT_ANNOTATED_CDS"/>
    <property type="molecule type" value="Genomic_DNA"/>
</dbReference>
<dbReference type="Proteomes" id="UP000008672">
    <property type="component" value="Unassembled WGS sequence"/>
</dbReference>
<dbReference type="SUPFAM" id="SSF49265">
    <property type="entry name" value="Fibronectin type III"/>
    <property type="match status" value="4"/>
</dbReference>
<dbReference type="PROSITE" id="PS50853">
    <property type="entry name" value="FN3"/>
    <property type="match status" value="2"/>
</dbReference>
<keyword evidence="7" id="KW-0675">Receptor</keyword>
<evidence type="ECO:0000256" key="3">
    <source>
        <dbReference type="ARBA" id="ARBA00022729"/>
    </source>
</evidence>
<accession>H2ZZ29</accession>
<dbReference type="Pfam" id="PF21460">
    <property type="entry name" value="IL3Rb_N"/>
    <property type="match status" value="1"/>
</dbReference>
<comment type="subcellular location">
    <subcellularLocation>
        <location evidence="1">Membrane</location>
        <topology evidence="1">Single-pass type I membrane protein</topology>
    </subcellularLocation>
</comment>
<dbReference type="AlphaFoldDB" id="H2ZZ29"/>
<dbReference type="EMBL" id="AFYH01239179">
    <property type="status" value="NOT_ANNOTATED_CDS"/>
    <property type="molecule type" value="Genomic_DNA"/>
</dbReference>
<protein>
    <recommendedName>
        <fullName evidence="9">Fibronectin type-III domain-containing protein</fullName>
    </recommendedName>
</protein>
<keyword evidence="2" id="KW-0812">Transmembrane</keyword>
<dbReference type="HOGENOM" id="CLU_015884_1_0_1"/>
<keyword evidence="3" id="KW-0732">Signal</keyword>
<evidence type="ECO:0000313" key="11">
    <source>
        <dbReference type="Proteomes" id="UP000008672"/>
    </source>
</evidence>
<dbReference type="Ensembl" id="ENSLACT00000002671.1">
    <property type="protein sequence ID" value="ENSLACP00000002650.1"/>
    <property type="gene ID" value="ENSLACG00000002371.1"/>
</dbReference>
<evidence type="ECO:0000256" key="8">
    <source>
        <dbReference type="ARBA" id="ARBA00023180"/>
    </source>
</evidence>
<dbReference type="PANTHER" id="PTHR23037:SF22">
    <property type="entry name" value="CYTOKINE RECEPTOR COMMON SUBUNIT BETA"/>
    <property type="match status" value="1"/>
</dbReference>
<evidence type="ECO:0000256" key="5">
    <source>
        <dbReference type="ARBA" id="ARBA00023136"/>
    </source>
</evidence>
<dbReference type="GeneTree" id="ENSGT00510000048963"/>
<keyword evidence="8" id="KW-0325">Glycoprotein</keyword>
<dbReference type="InterPro" id="IPR036116">
    <property type="entry name" value="FN3_sf"/>
</dbReference>
<dbReference type="InterPro" id="IPR003531">
    <property type="entry name" value="Hempt_rcpt_S_F1_CS"/>
</dbReference>
<dbReference type="GO" id="GO:0004896">
    <property type="term" value="F:cytokine receptor activity"/>
    <property type="evidence" value="ECO:0007669"/>
    <property type="project" value="InterPro"/>
</dbReference>
<feature type="domain" description="Fibronectin type-III" evidence="9">
    <location>
        <begin position="331"/>
        <end position="436"/>
    </location>
</feature>
<keyword evidence="11" id="KW-1185">Reference proteome</keyword>
<keyword evidence="6" id="KW-1015">Disulfide bond</keyword>
<name>H2ZZ29_LATCH</name>
<reference evidence="10" key="3">
    <citation type="submission" date="2025-09" db="UniProtKB">
        <authorList>
            <consortium name="Ensembl"/>
        </authorList>
    </citation>
    <scope>IDENTIFICATION</scope>
</reference>
<dbReference type="SMART" id="SM00060">
    <property type="entry name" value="FN3"/>
    <property type="match status" value="2"/>
</dbReference>
<dbReference type="PROSITE" id="PS01355">
    <property type="entry name" value="HEMATOPO_REC_S_F1"/>
    <property type="match status" value="2"/>
</dbReference>
<evidence type="ECO:0000256" key="4">
    <source>
        <dbReference type="ARBA" id="ARBA00022989"/>
    </source>
</evidence>
<feature type="domain" description="Fibronectin type-III" evidence="9">
    <location>
        <begin position="121"/>
        <end position="225"/>
    </location>
</feature>
<dbReference type="GO" id="GO:0009897">
    <property type="term" value="C:external side of plasma membrane"/>
    <property type="evidence" value="ECO:0007669"/>
    <property type="project" value="TreeGrafter"/>
</dbReference>
<sequence>CVKLCQSIFFQNEAFLVSYGALIGSLECVTDYKSQSNCTWTESEKARQFVSMSLYDISFDEEGHAYHTIGKQSSEGSEYYRVWGGGKVLRKMGSVVHIYFIFDIMSFFFPATHVSVVKPHPPHNLSVKTTDAGNFLLAWETEYARDPTGVLWGAVQYEVSYKRSWETWDDSTFVFLNEDTPQMELNGLLLDPGVEYSARVRAKPRGDQGFRGHWSEWSPSAMWQSATDLGVKLRKLQCVHNGIDKVECSWEVRREVAESVLFNLTLQDGAGSRERTCDLLEPICDSKSLYISYRCQVRGIQVQLSEMWKVHLRPLELRKTICPNYNIKLPPPFNLSVSELLDGNFKVEWKKAELPYPHMQQKYELQFKKQAEAWEFSETRVLDQDTTDMLLPKMLLDSGSSYVMRVRTKMLKTKTLSYDGPWSQWSQEAKWETKSVWFPVVV</sequence>
<dbReference type="Gene3D" id="2.60.40.10">
    <property type="entry name" value="Immunoglobulins"/>
    <property type="match status" value="4"/>
</dbReference>
<evidence type="ECO:0000256" key="6">
    <source>
        <dbReference type="ARBA" id="ARBA00023157"/>
    </source>
</evidence>
<dbReference type="InterPro" id="IPR003961">
    <property type="entry name" value="FN3_dom"/>
</dbReference>
<dbReference type="PANTHER" id="PTHR23037">
    <property type="entry name" value="CYTOKINE RECEPTOR"/>
    <property type="match status" value="1"/>
</dbReference>
<dbReference type="GO" id="GO:0016064">
    <property type="term" value="P:immunoglobulin mediated immune response"/>
    <property type="evidence" value="ECO:0007669"/>
    <property type="project" value="TreeGrafter"/>
</dbReference>
<dbReference type="eggNOG" id="ENOG502RP2T">
    <property type="taxonomic scope" value="Eukaryota"/>
</dbReference>
<dbReference type="EMBL" id="AFYH01239182">
    <property type="status" value="NOT_ANNOTATED_CDS"/>
    <property type="molecule type" value="Genomic_DNA"/>
</dbReference>
<evidence type="ECO:0000256" key="2">
    <source>
        <dbReference type="ARBA" id="ARBA00022692"/>
    </source>
</evidence>
<reference evidence="10" key="2">
    <citation type="submission" date="2025-08" db="UniProtKB">
        <authorList>
            <consortium name="Ensembl"/>
        </authorList>
    </citation>
    <scope>IDENTIFICATION</scope>
</reference>
<dbReference type="InterPro" id="IPR048668">
    <property type="entry name" value="IL3RB_N"/>
</dbReference>
<evidence type="ECO:0000256" key="1">
    <source>
        <dbReference type="ARBA" id="ARBA00004479"/>
    </source>
</evidence>
<keyword evidence="4" id="KW-1133">Transmembrane helix</keyword>
<evidence type="ECO:0000313" key="10">
    <source>
        <dbReference type="Ensembl" id="ENSLACP00000002650.1"/>
    </source>
</evidence>
<dbReference type="EMBL" id="AFYH01239180">
    <property type="status" value="NOT_ANNOTATED_CDS"/>
    <property type="molecule type" value="Genomic_DNA"/>
</dbReference>
<dbReference type="CDD" id="cd00063">
    <property type="entry name" value="FN3"/>
    <property type="match status" value="2"/>
</dbReference>
<dbReference type="STRING" id="7897.ENSLACP00000002650"/>
<evidence type="ECO:0000259" key="9">
    <source>
        <dbReference type="PROSITE" id="PS50853"/>
    </source>
</evidence>
<dbReference type="InParanoid" id="H2ZZ29"/>
<keyword evidence="5" id="KW-0472">Membrane</keyword>
<organism evidence="10 11">
    <name type="scientific">Latimeria chalumnae</name>
    <name type="common">Coelacanth</name>
    <dbReference type="NCBI Taxonomy" id="7897"/>
    <lineage>
        <taxon>Eukaryota</taxon>
        <taxon>Metazoa</taxon>
        <taxon>Chordata</taxon>
        <taxon>Craniata</taxon>
        <taxon>Vertebrata</taxon>
        <taxon>Euteleostomi</taxon>
        <taxon>Coelacanthiformes</taxon>
        <taxon>Coelacanthidae</taxon>
        <taxon>Latimeria</taxon>
    </lineage>
</organism>
<reference evidence="11" key="1">
    <citation type="submission" date="2011-08" db="EMBL/GenBank/DDBJ databases">
        <title>The draft genome of Latimeria chalumnae.</title>
        <authorList>
            <person name="Di Palma F."/>
            <person name="Alfoldi J."/>
            <person name="Johnson J."/>
            <person name="Berlin A."/>
            <person name="Gnerre S."/>
            <person name="Jaffe D."/>
            <person name="MacCallum I."/>
            <person name="Young S."/>
            <person name="Walker B.J."/>
            <person name="Lander E."/>
            <person name="Lindblad-Toh K."/>
        </authorList>
    </citation>
    <scope>NUCLEOTIDE SEQUENCE [LARGE SCALE GENOMIC DNA]</scope>
    <source>
        <strain evidence="11">Wild caught</strain>
    </source>
</reference>